<accession>A0ABW9DZD0</accession>
<gene>
    <name evidence="1" type="ORF">PQQ63_28895</name>
</gene>
<dbReference type="Proteomes" id="UP001629432">
    <property type="component" value="Unassembled WGS sequence"/>
</dbReference>
<protein>
    <submittedName>
        <fullName evidence="1">Uncharacterized protein</fullName>
    </submittedName>
</protein>
<keyword evidence="2" id="KW-1185">Reference proteome</keyword>
<sequence length="160" mass="17627">MSKSVETSPLQQPHNVDAHARVKRIASAAADLSERHAAQFANLAALARTLQTVMLASKVKLDDYAQLARALVDCAEQYKEQADLEDIAFSIIATDSQFLLDDEARAAVLGNRPRRVEVTDETADHEVTLVKKVKVVRRSNARLREQTLAKTAEPITVTAH</sequence>
<evidence type="ECO:0000313" key="1">
    <source>
        <dbReference type="EMBL" id="MFM0640720.1"/>
    </source>
</evidence>
<dbReference type="EMBL" id="JAQQCF010000031">
    <property type="protein sequence ID" value="MFM0640720.1"/>
    <property type="molecule type" value="Genomic_DNA"/>
</dbReference>
<proteinExistence type="predicted"/>
<organism evidence="1 2">
    <name type="scientific">Paraburkholderia metrosideri</name>
    <dbReference type="NCBI Taxonomy" id="580937"/>
    <lineage>
        <taxon>Bacteria</taxon>
        <taxon>Pseudomonadati</taxon>
        <taxon>Pseudomonadota</taxon>
        <taxon>Betaproteobacteria</taxon>
        <taxon>Burkholderiales</taxon>
        <taxon>Burkholderiaceae</taxon>
        <taxon>Paraburkholderia</taxon>
    </lineage>
</organism>
<name>A0ABW9DZD0_9BURK</name>
<dbReference type="RefSeq" id="WP_408233282.1">
    <property type="nucleotide sequence ID" value="NZ_JAQQCF010000031.1"/>
</dbReference>
<comment type="caution">
    <text evidence="1">The sequence shown here is derived from an EMBL/GenBank/DDBJ whole genome shotgun (WGS) entry which is preliminary data.</text>
</comment>
<reference evidence="1 2" key="1">
    <citation type="journal article" date="2024" name="Chem. Sci.">
        <title>Discovery of megapolipeptins by genome mining of a Burkholderiales bacteria collection.</title>
        <authorList>
            <person name="Paulo B.S."/>
            <person name="Recchia M.J.J."/>
            <person name="Lee S."/>
            <person name="Fergusson C.H."/>
            <person name="Romanowski S.B."/>
            <person name="Hernandez A."/>
            <person name="Krull N."/>
            <person name="Liu D.Y."/>
            <person name="Cavanagh H."/>
            <person name="Bos A."/>
            <person name="Gray C.A."/>
            <person name="Murphy B.T."/>
            <person name="Linington R.G."/>
            <person name="Eustaquio A.S."/>
        </authorList>
    </citation>
    <scope>NUCLEOTIDE SEQUENCE [LARGE SCALE GENOMIC DNA]</scope>
    <source>
        <strain evidence="1 2">RL17-338-BIC-A</strain>
    </source>
</reference>
<evidence type="ECO:0000313" key="2">
    <source>
        <dbReference type="Proteomes" id="UP001629432"/>
    </source>
</evidence>